<sequence length="265" mass="28872">MKNCAPAVDVHAKAGTKGENRRSDRITMAPIGGTVSQQLQPTPDQLITIYIIAGMAVAILILWNLPFIKIGLYPFKLVTVGLHEFSHALAACCTCGRIDGIELDPDEGGVTHIRGGNPYVTLPAGYVGSSVWGALLIFAGFDTTASKVAAISLGVILLLVLYWAKNWLTRGISLMFIALIVGLWFVDGGKGLRYFVLFMGTMSVLYSLWDIVEDLITRRVHESDASKFSKICCGGCLPSQSPLSIFSSRTRDYRGLDIYLMLNVH</sequence>
<dbReference type="Pfam" id="PF13398">
    <property type="entry name" value="Peptidase_M50B"/>
    <property type="match status" value="1"/>
</dbReference>
<keyword evidence="1" id="KW-0472">Membrane</keyword>
<feature type="transmembrane region" description="Helical" evidence="1">
    <location>
        <begin position="171"/>
        <end position="186"/>
    </location>
</feature>
<dbReference type="AlphaFoldDB" id="A0A507D7L1"/>
<evidence type="ECO:0000313" key="3">
    <source>
        <dbReference type="Proteomes" id="UP000317494"/>
    </source>
</evidence>
<evidence type="ECO:0008006" key="4">
    <source>
        <dbReference type="Google" id="ProtNLM"/>
    </source>
</evidence>
<comment type="caution">
    <text evidence="2">The sequence shown here is derived from an EMBL/GenBank/DDBJ whole genome shotgun (WGS) entry which is preliminary data.</text>
</comment>
<dbReference type="PANTHER" id="PTHR33979">
    <property type="entry name" value="OS02G0221600 PROTEIN"/>
    <property type="match status" value="1"/>
</dbReference>
<gene>
    <name evidence="2" type="ORF">SeMB42_g03358</name>
</gene>
<dbReference type="EMBL" id="QEAN01000118">
    <property type="protein sequence ID" value="TPX47345.1"/>
    <property type="molecule type" value="Genomic_DNA"/>
</dbReference>
<feature type="transmembrane region" description="Helical" evidence="1">
    <location>
        <begin position="192"/>
        <end position="209"/>
    </location>
</feature>
<protein>
    <recommendedName>
        <fullName evidence="4">Peptidase M50B-like-domain-containing protein</fullName>
    </recommendedName>
</protein>
<evidence type="ECO:0000256" key="1">
    <source>
        <dbReference type="SAM" id="Phobius"/>
    </source>
</evidence>
<name>A0A507D7L1_9FUNG</name>
<proteinExistence type="predicted"/>
<dbReference type="STRING" id="286115.A0A507D7L1"/>
<feature type="transmembrane region" description="Helical" evidence="1">
    <location>
        <begin position="47"/>
        <end position="67"/>
    </location>
</feature>
<dbReference type="PANTHER" id="PTHR33979:SF2">
    <property type="entry name" value="PEPTIDASE M50B-LIKE-DOMAIN-CONTAINING PROTEIN"/>
    <property type="match status" value="1"/>
</dbReference>
<feature type="transmembrane region" description="Helical" evidence="1">
    <location>
        <begin position="119"/>
        <end position="139"/>
    </location>
</feature>
<keyword evidence="1" id="KW-1133">Transmembrane helix</keyword>
<keyword evidence="1" id="KW-0812">Transmembrane</keyword>
<organism evidence="2 3">
    <name type="scientific">Synchytrium endobioticum</name>
    <dbReference type="NCBI Taxonomy" id="286115"/>
    <lineage>
        <taxon>Eukaryota</taxon>
        <taxon>Fungi</taxon>
        <taxon>Fungi incertae sedis</taxon>
        <taxon>Chytridiomycota</taxon>
        <taxon>Chytridiomycota incertae sedis</taxon>
        <taxon>Chytridiomycetes</taxon>
        <taxon>Synchytriales</taxon>
        <taxon>Synchytriaceae</taxon>
        <taxon>Synchytrium</taxon>
    </lineage>
</organism>
<feature type="transmembrane region" description="Helical" evidence="1">
    <location>
        <begin position="145"/>
        <end position="164"/>
    </location>
</feature>
<accession>A0A507D7L1</accession>
<dbReference type="Proteomes" id="UP000317494">
    <property type="component" value="Unassembled WGS sequence"/>
</dbReference>
<reference evidence="2 3" key="1">
    <citation type="journal article" date="2019" name="Sci. Rep.">
        <title>Comparative genomics of chytrid fungi reveal insights into the obligate biotrophic and pathogenic lifestyle of Synchytrium endobioticum.</title>
        <authorList>
            <person name="van de Vossenberg B.T.L.H."/>
            <person name="Warris S."/>
            <person name="Nguyen H.D.T."/>
            <person name="van Gent-Pelzer M.P.E."/>
            <person name="Joly D.L."/>
            <person name="van de Geest H.C."/>
            <person name="Bonants P.J.M."/>
            <person name="Smith D.S."/>
            <person name="Levesque C.A."/>
            <person name="van der Lee T.A.J."/>
        </authorList>
    </citation>
    <scope>NUCLEOTIDE SEQUENCE [LARGE SCALE GENOMIC DNA]</scope>
    <source>
        <strain evidence="2 3">MB42</strain>
    </source>
</reference>
<dbReference type="InterPro" id="IPR049500">
    <property type="entry name" value="Peptidase_M50B-like"/>
</dbReference>
<dbReference type="VEuPathDB" id="FungiDB:SeMB42_g03358"/>
<keyword evidence="3" id="KW-1185">Reference proteome</keyword>
<evidence type="ECO:0000313" key="2">
    <source>
        <dbReference type="EMBL" id="TPX47345.1"/>
    </source>
</evidence>